<sequence length="265" mass="30257">MANNKKIQAEIDRVLKKTTLCLTEYDEMNSKFKSEPAQNATAKERLMGELKREIKKLQRQRDQIKAFIANSEVKDVKQLESSLKKIEERMEGFRLTERANKTKAFSKEGLSAAAVDTPLAHTISWLKQCIEEGRKRAEILDYEAQKASKGGRRGGKKTEEKIRLDRLRTHIQKWDVLLRMLNNEEVACEDVDPIQAKLEALLAEDCDADELANMDLYESFYMPEGGRGRTDEDDDEEVPDWMEDDGAIDETFGDDTVADDAHGQP</sequence>
<comment type="similarity">
    <text evidence="3">Belongs to the CNOT2/3/5 family.</text>
</comment>
<evidence type="ECO:0000256" key="5">
    <source>
        <dbReference type="ARBA" id="ARBA00022491"/>
    </source>
</evidence>
<keyword evidence="8" id="KW-0539">Nucleus</keyword>
<dbReference type="Pfam" id="PF04065">
    <property type="entry name" value="Not3"/>
    <property type="match status" value="1"/>
</dbReference>
<comment type="subcellular location">
    <subcellularLocation>
        <location evidence="2">Cytoplasm</location>
    </subcellularLocation>
    <subcellularLocation>
        <location evidence="1">Nucleus</location>
    </subcellularLocation>
</comment>
<keyword evidence="5" id="KW-0678">Repressor</keyword>
<keyword evidence="9" id="KW-0175">Coiled coil</keyword>
<dbReference type="PANTHER" id="PTHR23326">
    <property type="entry name" value="CCR4 NOT-RELATED"/>
    <property type="match status" value="1"/>
</dbReference>
<organism evidence="12 13">
    <name type="scientific">Strigomonas culicis</name>
    <dbReference type="NCBI Taxonomy" id="28005"/>
    <lineage>
        <taxon>Eukaryota</taxon>
        <taxon>Discoba</taxon>
        <taxon>Euglenozoa</taxon>
        <taxon>Kinetoplastea</taxon>
        <taxon>Metakinetoplastina</taxon>
        <taxon>Trypanosomatida</taxon>
        <taxon>Trypanosomatidae</taxon>
        <taxon>Strigomonadinae</taxon>
        <taxon>Strigomonas</taxon>
    </lineage>
</organism>
<keyword evidence="6" id="KW-0805">Transcription regulation</keyword>
<evidence type="ECO:0000256" key="10">
    <source>
        <dbReference type="SAM" id="MobiDB-lite"/>
    </source>
</evidence>
<keyword evidence="13" id="KW-1185">Reference proteome</keyword>
<protein>
    <submittedName>
        <fullName evidence="12">CCR4-NOT transcription complex subunit 3</fullName>
    </submittedName>
</protein>
<dbReference type="AlphaFoldDB" id="S9THK3"/>
<evidence type="ECO:0000256" key="7">
    <source>
        <dbReference type="ARBA" id="ARBA00023163"/>
    </source>
</evidence>
<evidence type="ECO:0000256" key="3">
    <source>
        <dbReference type="ARBA" id="ARBA00007682"/>
    </source>
</evidence>
<feature type="compositionally biased region" description="Acidic residues" evidence="10">
    <location>
        <begin position="231"/>
        <end position="258"/>
    </location>
</feature>
<dbReference type="InterPro" id="IPR007207">
    <property type="entry name" value="Not_N"/>
</dbReference>
<evidence type="ECO:0000313" key="12">
    <source>
        <dbReference type="EMBL" id="EPY15813.1"/>
    </source>
</evidence>
<dbReference type="GO" id="GO:0006355">
    <property type="term" value="P:regulation of DNA-templated transcription"/>
    <property type="evidence" value="ECO:0007669"/>
    <property type="project" value="InterPro"/>
</dbReference>
<reference evidence="12 13" key="1">
    <citation type="journal article" date="2013" name="PLoS ONE">
        <title>Predicting the Proteins of Angomonas deanei, Strigomonas culicis and Their Respective Endosymbionts Reveals New Aspects of the Trypanosomatidae Family.</title>
        <authorList>
            <person name="Motta M.C."/>
            <person name="Martins A.C."/>
            <person name="de Souza S.S."/>
            <person name="Catta-Preta C.M."/>
            <person name="Silva R."/>
            <person name="Klein C.C."/>
            <person name="de Almeida L.G."/>
            <person name="de Lima Cunha O."/>
            <person name="Ciapina L.P."/>
            <person name="Brocchi M."/>
            <person name="Colabardini A.C."/>
            <person name="de Araujo Lima B."/>
            <person name="Machado C.R."/>
            <person name="de Almeida Soares C.M."/>
            <person name="Probst C.M."/>
            <person name="de Menezes C.B."/>
            <person name="Thompson C.E."/>
            <person name="Bartholomeu D.C."/>
            <person name="Gradia D.F."/>
            <person name="Pavoni D.P."/>
            <person name="Grisard E.C."/>
            <person name="Fantinatti-Garboggini F."/>
            <person name="Marchini F.K."/>
            <person name="Rodrigues-Luiz G.F."/>
            <person name="Wagner G."/>
            <person name="Goldman G.H."/>
            <person name="Fietto J.L."/>
            <person name="Elias M.C."/>
            <person name="Goldman M.H."/>
            <person name="Sagot M.F."/>
            <person name="Pereira M."/>
            <person name="Stoco P.H."/>
            <person name="de Mendonca-Neto R.P."/>
            <person name="Teixeira S.M."/>
            <person name="Maciel T.E."/>
            <person name="de Oliveira Mendes T.A."/>
            <person name="Urmenyi T.P."/>
            <person name="de Souza W."/>
            <person name="Schenkman S."/>
            <person name="de Vasconcelos A.T."/>
        </authorList>
    </citation>
    <scope>NUCLEOTIDE SEQUENCE [LARGE SCALE GENOMIC DNA]</scope>
</reference>
<evidence type="ECO:0000256" key="8">
    <source>
        <dbReference type="ARBA" id="ARBA00023242"/>
    </source>
</evidence>
<evidence type="ECO:0000313" key="13">
    <source>
        <dbReference type="Proteomes" id="UP000015354"/>
    </source>
</evidence>
<keyword evidence="7" id="KW-0804">Transcription</keyword>
<name>S9THK3_9TRYP</name>
<gene>
    <name evidence="12" type="ORF">STCU_11748</name>
</gene>
<dbReference type="InterPro" id="IPR040168">
    <property type="entry name" value="Not2/3/5"/>
</dbReference>
<evidence type="ECO:0000256" key="4">
    <source>
        <dbReference type="ARBA" id="ARBA00022490"/>
    </source>
</evidence>
<feature type="coiled-coil region" evidence="9">
    <location>
        <begin position="40"/>
        <end position="96"/>
    </location>
</feature>
<dbReference type="GO" id="GO:0005634">
    <property type="term" value="C:nucleus"/>
    <property type="evidence" value="ECO:0007669"/>
    <property type="project" value="UniProtKB-SubCell"/>
</dbReference>
<keyword evidence="4" id="KW-0963">Cytoplasm</keyword>
<evidence type="ECO:0000256" key="6">
    <source>
        <dbReference type="ARBA" id="ARBA00023015"/>
    </source>
</evidence>
<dbReference type="Proteomes" id="UP000015354">
    <property type="component" value="Unassembled WGS sequence"/>
</dbReference>
<feature type="region of interest" description="Disordered" evidence="10">
    <location>
        <begin position="222"/>
        <end position="265"/>
    </location>
</feature>
<comment type="caution">
    <text evidence="12">The sequence shown here is derived from an EMBL/GenBank/DDBJ whole genome shotgun (WGS) entry which is preliminary data.</text>
</comment>
<feature type="domain" description="CCR4-Not complex component Not N-terminal" evidence="11">
    <location>
        <begin position="3"/>
        <end position="220"/>
    </location>
</feature>
<dbReference type="OrthoDB" id="293823at2759"/>
<accession>S9THK3</accession>
<dbReference type="GO" id="GO:0005737">
    <property type="term" value="C:cytoplasm"/>
    <property type="evidence" value="ECO:0007669"/>
    <property type="project" value="UniProtKB-SubCell"/>
</dbReference>
<evidence type="ECO:0000256" key="9">
    <source>
        <dbReference type="SAM" id="Coils"/>
    </source>
</evidence>
<proteinExistence type="inferred from homology"/>
<dbReference type="GO" id="GO:0030015">
    <property type="term" value="C:CCR4-NOT core complex"/>
    <property type="evidence" value="ECO:0007669"/>
    <property type="project" value="InterPro"/>
</dbReference>
<evidence type="ECO:0000256" key="1">
    <source>
        <dbReference type="ARBA" id="ARBA00004123"/>
    </source>
</evidence>
<evidence type="ECO:0000256" key="2">
    <source>
        <dbReference type="ARBA" id="ARBA00004496"/>
    </source>
</evidence>
<dbReference type="EMBL" id="ATMH01011726">
    <property type="protein sequence ID" value="EPY15813.1"/>
    <property type="molecule type" value="Genomic_DNA"/>
</dbReference>
<evidence type="ECO:0000259" key="11">
    <source>
        <dbReference type="Pfam" id="PF04065"/>
    </source>
</evidence>